<evidence type="ECO:0000313" key="1">
    <source>
        <dbReference type="EMBL" id="MBF8376829.1"/>
    </source>
</evidence>
<dbReference type="Proteomes" id="UP000642910">
    <property type="component" value="Unassembled WGS sequence"/>
</dbReference>
<organism evidence="1 2">
    <name type="scientific">Alicyclobacillus mali</name>
    <name type="common">ex Roth et al. 2021</name>
    <dbReference type="NCBI Taxonomy" id="1123961"/>
    <lineage>
        <taxon>Bacteria</taxon>
        <taxon>Bacillati</taxon>
        <taxon>Bacillota</taxon>
        <taxon>Bacilli</taxon>
        <taxon>Bacillales</taxon>
        <taxon>Alicyclobacillaceae</taxon>
        <taxon>Alicyclobacillus</taxon>
    </lineage>
</organism>
<proteinExistence type="predicted"/>
<reference evidence="1 2" key="1">
    <citation type="submission" date="2020-11" db="EMBL/GenBank/DDBJ databases">
        <title>Genomic insight of Alicyclobacillus mali FL 18 reveals a new arsenic-resistant strain, with potential in environmental biotechnology.</title>
        <authorList>
            <person name="Fiorentino G."/>
            <person name="Gallo G."/>
            <person name="Aulitto M."/>
        </authorList>
    </citation>
    <scope>NUCLEOTIDE SEQUENCE [LARGE SCALE GENOMIC DNA]</scope>
    <source>
        <strain evidence="1 2">FL 18</strain>
    </source>
</reference>
<keyword evidence="2" id="KW-1185">Reference proteome</keyword>
<sequence length="170" mass="20648">MHVVDLANRRGDGSLILEKGKSYTPVRTSTRLTRHYTVTFEDGVAVMHHAPSSWWPWYWMDKDKFQRERLRAYRKLAQSGRTDIREVRGYSLWIDYTRDGFQQHEEPVQFWRDQMGLIFLWLYNVYNWRVKRVPKLMRLLHRETVHVGVMAWEAFVRRFGESSLSIRRKE</sequence>
<evidence type="ECO:0000313" key="2">
    <source>
        <dbReference type="Proteomes" id="UP000642910"/>
    </source>
</evidence>
<name>A0ABS0F0K4_9BACL</name>
<accession>A0ABS0F0K4</accession>
<dbReference type="EMBL" id="JADPKZ010000028">
    <property type="protein sequence ID" value="MBF8376829.1"/>
    <property type="molecule type" value="Genomic_DNA"/>
</dbReference>
<protein>
    <submittedName>
        <fullName evidence="1">Uncharacterized protein</fullName>
    </submittedName>
</protein>
<comment type="caution">
    <text evidence="1">The sequence shown here is derived from an EMBL/GenBank/DDBJ whole genome shotgun (WGS) entry which is preliminary data.</text>
</comment>
<gene>
    <name evidence="1" type="ORF">IW967_02940</name>
</gene>